<gene>
    <name evidence="5" type="ORF">NEJAP_2505</name>
</gene>
<keyword evidence="3" id="KW-0804">Transcription</keyword>
<reference evidence="5 6" key="1">
    <citation type="journal article" date="2008" name="Int. J. Syst. Evol. Microbiol.">
        <title>Neptunomonas japonica sp. nov., an Osedax japonicus symbiont-like bacterium isolated from sediment adjacent to sperm whale carcasses off Kagoshima, Japan.</title>
        <authorList>
            <person name="Miyazaki M."/>
            <person name="Nogi Y."/>
            <person name="Fujiwara Y."/>
            <person name="Kawato M."/>
            <person name="Kubokawa K."/>
            <person name="Horikoshi K."/>
        </authorList>
    </citation>
    <scope>NUCLEOTIDE SEQUENCE [LARGE SCALE GENOMIC DNA]</scope>
    <source>
        <strain evidence="5 6">JAMM 1380</strain>
    </source>
</reference>
<dbReference type="GO" id="GO:0043565">
    <property type="term" value="F:sequence-specific DNA binding"/>
    <property type="evidence" value="ECO:0007669"/>
    <property type="project" value="InterPro"/>
</dbReference>
<evidence type="ECO:0000256" key="2">
    <source>
        <dbReference type="ARBA" id="ARBA00023125"/>
    </source>
</evidence>
<keyword evidence="1" id="KW-0805">Transcription regulation</keyword>
<dbReference type="Proteomes" id="UP000595332">
    <property type="component" value="Chromosome"/>
</dbReference>
<dbReference type="InterPro" id="IPR009057">
    <property type="entry name" value="Homeodomain-like_sf"/>
</dbReference>
<evidence type="ECO:0000256" key="3">
    <source>
        <dbReference type="ARBA" id="ARBA00023163"/>
    </source>
</evidence>
<organism evidence="5 6">
    <name type="scientific">Neptunomonas japonica JAMM 1380</name>
    <dbReference type="NCBI Taxonomy" id="1441457"/>
    <lineage>
        <taxon>Bacteria</taxon>
        <taxon>Pseudomonadati</taxon>
        <taxon>Pseudomonadota</taxon>
        <taxon>Gammaproteobacteria</taxon>
        <taxon>Oceanospirillales</taxon>
        <taxon>Oceanospirillaceae</taxon>
        <taxon>Neptunomonas</taxon>
    </lineage>
</organism>
<dbReference type="SMART" id="SM00342">
    <property type="entry name" value="HTH_ARAC"/>
    <property type="match status" value="1"/>
</dbReference>
<dbReference type="InterPro" id="IPR018060">
    <property type="entry name" value="HTH_AraC"/>
</dbReference>
<dbReference type="GO" id="GO:0003700">
    <property type="term" value="F:DNA-binding transcription factor activity"/>
    <property type="evidence" value="ECO:0007669"/>
    <property type="project" value="InterPro"/>
</dbReference>
<protein>
    <recommendedName>
        <fullName evidence="4">HTH araC/xylS-type domain-containing protein</fullName>
    </recommendedName>
</protein>
<sequence length="185" mass="20719">MDHPFVKGLPCFIHIKASETPQLAWLRSLVTVLANESRQPSPGSTVIVDRLTEVLFIQLMRTYMENSSNSEGYIIALADLQIGSALNLIHSETKAHWSVEQLGDAVSLSRTAFTEKLSRMVGMPPKTYLINWRMQKAKTQLEHTDTAMIDIAQGAGYSSEAAFSKAFKHYYDQPPGQVRRNSNPH</sequence>
<dbReference type="AlphaFoldDB" id="A0A7R6SX40"/>
<dbReference type="Gene3D" id="1.10.10.60">
    <property type="entry name" value="Homeodomain-like"/>
    <property type="match status" value="2"/>
</dbReference>
<dbReference type="EMBL" id="AP014546">
    <property type="protein sequence ID" value="BBB30450.1"/>
    <property type="molecule type" value="Genomic_DNA"/>
</dbReference>
<evidence type="ECO:0000313" key="6">
    <source>
        <dbReference type="Proteomes" id="UP000595332"/>
    </source>
</evidence>
<evidence type="ECO:0000313" key="5">
    <source>
        <dbReference type="EMBL" id="BBB30450.1"/>
    </source>
</evidence>
<evidence type="ECO:0000259" key="4">
    <source>
        <dbReference type="PROSITE" id="PS01124"/>
    </source>
</evidence>
<evidence type="ECO:0000256" key="1">
    <source>
        <dbReference type="ARBA" id="ARBA00023015"/>
    </source>
</evidence>
<proteinExistence type="predicted"/>
<name>A0A7R6SX40_9GAMM</name>
<dbReference type="SUPFAM" id="SSF46689">
    <property type="entry name" value="Homeodomain-like"/>
    <property type="match status" value="1"/>
</dbReference>
<keyword evidence="2" id="KW-0238">DNA-binding</keyword>
<dbReference type="PROSITE" id="PS00041">
    <property type="entry name" value="HTH_ARAC_FAMILY_1"/>
    <property type="match status" value="1"/>
</dbReference>
<dbReference type="InterPro" id="IPR032783">
    <property type="entry name" value="AraC_lig"/>
</dbReference>
<dbReference type="InterPro" id="IPR018062">
    <property type="entry name" value="HTH_AraC-typ_CS"/>
</dbReference>
<dbReference type="KEGG" id="njp:NEJAP_2505"/>
<feature type="domain" description="HTH araC/xylS-type" evidence="4">
    <location>
        <begin position="83"/>
        <end position="181"/>
    </location>
</feature>
<accession>A0A7R6SX40</accession>
<keyword evidence="6" id="KW-1185">Reference proteome</keyword>
<dbReference type="PROSITE" id="PS01124">
    <property type="entry name" value="HTH_ARAC_FAMILY_2"/>
    <property type="match status" value="1"/>
</dbReference>
<dbReference type="Pfam" id="PF12833">
    <property type="entry name" value="HTH_18"/>
    <property type="match status" value="1"/>
</dbReference>
<dbReference type="InterPro" id="IPR050204">
    <property type="entry name" value="AraC_XylS_family_regulators"/>
</dbReference>
<dbReference type="Pfam" id="PF12852">
    <property type="entry name" value="Cupin_6"/>
    <property type="match status" value="1"/>
</dbReference>
<dbReference type="PANTHER" id="PTHR46796:SF7">
    <property type="entry name" value="ARAC FAMILY TRANSCRIPTIONAL REGULATOR"/>
    <property type="match status" value="1"/>
</dbReference>
<dbReference type="PANTHER" id="PTHR46796">
    <property type="entry name" value="HTH-TYPE TRANSCRIPTIONAL ACTIVATOR RHAS-RELATED"/>
    <property type="match status" value="1"/>
</dbReference>